<dbReference type="EMBL" id="JAUEPP010000002">
    <property type="protein sequence ID" value="KAK3352095.1"/>
    <property type="molecule type" value="Genomic_DNA"/>
</dbReference>
<comment type="caution">
    <text evidence="2">The sequence shown here is derived from an EMBL/GenBank/DDBJ whole genome shotgun (WGS) entry which is preliminary data.</text>
</comment>
<proteinExistence type="predicted"/>
<dbReference type="GeneID" id="87863649"/>
<feature type="region of interest" description="Disordered" evidence="1">
    <location>
        <begin position="131"/>
        <end position="175"/>
    </location>
</feature>
<organism evidence="2 3">
    <name type="scientific">Neurospora tetraspora</name>
    <dbReference type="NCBI Taxonomy" id="94610"/>
    <lineage>
        <taxon>Eukaryota</taxon>
        <taxon>Fungi</taxon>
        <taxon>Dikarya</taxon>
        <taxon>Ascomycota</taxon>
        <taxon>Pezizomycotina</taxon>
        <taxon>Sordariomycetes</taxon>
        <taxon>Sordariomycetidae</taxon>
        <taxon>Sordariales</taxon>
        <taxon>Sordariaceae</taxon>
        <taxon>Neurospora</taxon>
    </lineage>
</organism>
<gene>
    <name evidence="2" type="ORF">B0H65DRAFT_459910</name>
</gene>
<name>A0AAE0JM57_9PEZI</name>
<reference evidence="2" key="1">
    <citation type="journal article" date="2023" name="Mol. Phylogenet. Evol.">
        <title>Genome-scale phylogeny and comparative genomics of the fungal order Sordariales.</title>
        <authorList>
            <person name="Hensen N."/>
            <person name="Bonometti L."/>
            <person name="Westerberg I."/>
            <person name="Brannstrom I.O."/>
            <person name="Guillou S."/>
            <person name="Cros-Aarteil S."/>
            <person name="Calhoun S."/>
            <person name="Haridas S."/>
            <person name="Kuo A."/>
            <person name="Mondo S."/>
            <person name="Pangilinan J."/>
            <person name="Riley R."/>
            <person name="LaButti K."/>
            <person name="Andreopoulos B."/>
            <person name="Lipzen A."/>
            <person name="Chen C."/>
            <person name="Yan M."/>
            <person name="Daum C."/>
            <person name="Ng V."/>
            <person name="Clum A."/>
            <person name="Steindorff A."/>
            <person name="Ohm R.A."/>
            <person name="Martin F."/>
            <person name="Silar P."/>
            <person name="Natvig D.O."/>
            <person name="Lalanne C."/>
            <person name="Gautier V."/>
            <person name="Ament-Velasquez S.L."/>
            <person name="Kruys A."/>
            <person name="Hutchinson M.I."/>
            <person name="Powell A.J."/>
            <person name="Barry K."/>
            <person name="Miller A.N."/>
            <person name="Grigoriev I.V."/>
            <person name="Debuchy R."/>
            <person name="Gladieux P."/>
            <person name="Hiltunen Thoren M."/>
            <person name="Johannesson H."/>
        </authorList>
    </citation>
    <scope>NUCLEOTIDE SEQUENCE</scope>
    <source>
        <strain evidence="2">CBS 560.94</strain>
    </source>
</reference>
<protein>
    <submittedName>
        <fullName evidence="2">Uncharacterized protein</fullName>
    </submittedName>
</protein>
<sequence>MESTSPIEIDYDLALRELELKWSFQKEVLAHEFAGSEDPIAWQAHFDSCIAKAQAGPPPESHDDKILKSQGLAQYMIKGPAVFHVEVDGDSLLTTGGLGCCTIHVIDSPRVMVDGLMNGRVLSKKNVYYDRSAEASSSKSTEGEASSSKSTDAGKSADANKSTDADKSTAASSSN</sequence>
<evidence type="ECO:0000256" key="1">
    <source>
        <dbReference type="SAM" id="MobiDB-lite"/>
    </source>
</evidence>
<dbReference type="AlphaFoldDB" id="A0AAE0JM57"/>
<accession>A0AAE0JM57</accession>
<feature type="compositionally biased region" description="Low complexity" evidence="1">
    <location>
        <begin position="134"/>
        <end position="151"/>
    </location>
</feature>
<keyword evidence="3" id="KW-1185">Reference proteome</keyword>
<evidence type="ECO:0000313" key="2">
    <source>
        <dbReference type="EMBL" id="KAK3352095.1"/>
    </source>
</evidence>
<evidence type="ECO:0000313" key="3">
    <source>
        <dbReference type="Proteomes" id="UP001278500"/>
    </source>
</evidence>
<dbReference type="RefSeq" id="XP_062685390.1">
    <property type="nucleotide sequence ID" value="XM_062826495.1"/>
</dbReference>
<reference evidence="2" key="2">
    <citation type="submission" date="2023-06" db="EMBL/GenBank/DDBJ databases">
        <authorList>
            <consortium name="Lawrence Berkeley National Laboratory"/>
            <person name="Haridas S."/>
            <person name="Hensen N."/>
            <person name="Bonometti L."/>
            <person name="Westerberg I."/>
            <person name="Brannstrom I.O."/>
            <person name="Guillou S."/>
            <person name="Cros-Aarteil S."/>
            <person name="Calhoun S."/>
            <person name="Kuo A."/>
            <person name="Mondo S."/>
            <person name="Pangilinan J."/>
            <person name="Riley R."/>
            <person name="Labutti K."/>
            <person name="Andreopoulos B."/>
            <person name="Lipzen A."/>
            <person name="Chen C."/>
            <person name="Yanf M."/>
            <person name="Daum C."/>
            <person name="Ng V."/>
            <person name="Clum A."/>
            <person name="Steindorff A."/>
            <person name="Ohm R."/>
            <person name="Martin F."/>
            <person name="Silar P."/>
            <person name="Natvig D."/>
            <person name="Lalanne C."/>
            <person name="Gautier V."/>
            <person name="Ament-Velasquez S.L."/>
            <person name="Kruys A."/>
            <person name="Hutchinson M.I."/>
            <person name="Powell A.J."/>
            <person name="Barry K."/>
            <person name="Miller A.N."/>
            <person name="Grigoriev I.V."/>
            <person name="Debuchy R."/>
            <person name="Gladieux P."/>
            <person name="Thoren M.H."/>
            <person name="Johannesson H."/>
        </authorList>
    </citation>
    <scope>NUCLEOTIDE SEQUENCE</scope>
    <source>
        <strain evidence="2">CBS 560.94</strain>
    </source>
</reference>
<dbReference type="Proteomes" id="UP001278500">
    <property type="component" value="Unassembled WGS sequence"/>
</dbReference>